<reference evidence="9" key="1">
    <citation type="journal article" date="2019" name="PLoS Negl. Trop. Dis.">
        <title>Revisiting the worldwide diversity of Leptospira species in the environment.</title>
        <authorList>
            <person name="Vincent A.T."/>
            <person name="Schiettekatte O."/>
            <person name="Bourhy P."/>
            <person name="Veyrier F.J."/>
            <person name="Picardeau M."/>
        </authorList>
    </citation>
    <scope>NUCLEOTIDE SEQUENCE [LARGE SCALE GENOMIC DNA]</scope>
    <source>
        <strain evidence="9">201702476</strain>
    </source>
</reference>
<evidence type="ECO:0000256" key="7">
    <source>
        <dbReference type="RuleBase" id="RU363032"/>
    </source>
</evidence>
<feature type="transmembrane region" description="Helical" evidence="7">
    <location>
        <begin position="90"/>
        <end position="113"/>
    </location>
</feature>
<dbReference type="Pfam" id="PF00528">
    <property type="entry name" value="BPD_transp_1"/>
    <property type="match status" value="1"/>
</dbReference>
<comment type="caution">
    <text evidence="9">The sequence shown here is derived from an EMBL/GenBank/DDBJ whole genome shotgun (WGS) entry which is preliminary data.</text>
</comment>
<protein>
    <submittedName>
        <fullName evidence="9">ABC transporter permease</fullName>
    </submittedName>
</protein>
<evidence type="ECO:0000256" key="3">
    <source>
        <dbReference type="ARBA" id="ARBA00022475"/>
    </source>
</evidence>
<dbReference type="RefSeq" id="WP_135622972.1">
    <property type="nucleotide sequence ID" value="NZ_RQGD01000022.1"/>
</dbReference>
<evidence type="ECO:0000313" key="10">
    <source>
        <dbReference type="Proteomes" id="UP000297693"/>
    </source>
</evidence>
<feature type="transmembrane region" description="Helical" evidence="7">
    <location>
        <begin position="261"/>
        <end position="281"/>
    </location>
</feature>
<keyword evidence="5 7" id="KW-1133">Transmembrane helix</keyword>
<evidence type="ECO:0000256" key="2">
    <source>
        <dbReference type="ARBA" id="ARBA00022448"/>
    </source>
</evidence>
<dbReference type="PROSITE" id="PS50928">
    <property type="entry name" value="ABC_TM1"/>
    <property type="match status" value="1"/>
</dbReference>
<evidence type="ECO:0000256" key="4">
    <source>
        <dbReference type="ARBA" id="ARBA00022692"/>
    </source>
</evidence>
<dbReference type="Gene3D" id="1.10.3720.10">
    <property type="entry name" value="MetI-like"/>
    <property type="match status" value="1"/>
</dbReference>
<dbReference type="GO" id="GO:0005886">
    <property type="term" value="C:plasma membrane"/>
    <property type="evidence" value="ECO:0007669"/>
    <property type="project" value="UniProtKB-SubCell"/>
</dbReference>
<dbReference type="CDD" id="cd06261">
    <property type="entry name" value="TM_PBP2"/>
    <property type="match status" value="1"/>
</dbReference>
<dbReference type="AlphaFoldDB" id="A0A4R9K4F9"/>
<feature type="transmembrane region" description="Helical" evidence="7">
    <location>
        <begin position="129"/>
        <end position="150"/>
    </location>
</feature>
<name>A0A4R9K4F9_9LEPT</name>
<feature type="domain" description="ABC transmembrane type-1" evidence="8">
    <location>
        <begin position="86"/>
        <end position="282"/>
    </location>
</feature>
<feature type="transmembrane region" description="Helical" evidence="7">
    <location>
        <begin position="162"/>
        <end position="183"/>
    </location>
</feature>
<dbReference type="SUPFAM" id="SSF161098">
    <property type="entry name" value="MetI-like"/>
    <property type="match status" value="1"/>
</dbReference>
<dbReference type="Proteomes" id="UP000297693">
    <property type="component" value="Unassembled WGS sequence"/>
</dbReference>
<organism evidence="9 10">
    <name type="scientific">Leptospira ognonensis</name>
    <dbReference type="NCBI Taxonomy" id="2484945"/>
    <lineage>
        <taxon>Bacteria</taxon>
        <taxon>Pseudomonadati</taxon>
        <taxon>Spirochaetota</taxon>
        <taxon>Spirochaetia</taxon>
        <taxon>Leptospirales</taxon>
        <taxon>Leptospiraceae</taxon>
        <taxon>Leptospira</taxon>
    </lineage>
</organism>
<keyword evidence="6 7" id="KW-0472">Membrane</keyword>
<dbReference type="GO" id="GO:0055085">
    <property type="term" value="P:transmembrane transport"/>
    <property type="evidence" value="ECO:0007669"/>
    <property type="project" value="InterPro"/>
</dbReference>
<keyword evidence="4 7" id="KW-0812">Transmembrane</keyword>
<feature type="transmembrane region" description="Helical" evidence="7">
    <location>
        <begin position="220"/>
        <end position="241"/>
    </location>
</feature>
<evidence type="ECO:0000256" key="1">
    <source>
        <dbReference type="ARBA" id="ARBA00004651"/>
    </source>
</evidence>
<keyword evidence="3" id="KW-1003">Cell membrane</keyword>
<evidence type="ECO:0000256" key="6">
    <source>
        <dbReference type="ARBA" id="ARBA00023136"/>
    </source>
</evidence>
<proteinExistence type="inferred from homology"/>
<sequence>MRSEALRFFIFVFALSLIVSSLASFRSKDKIYTYADGGLTISEKTTASIDIWKILTDYSQFILSLTNGSAKTASGESVYTHIGSRLLPTFHLAIFSVLFGSMTGVFLSLYTIYRRNKIFHHTLVRLSEVILSTPVFVFAILLLIVFFYQLDLFPPGGYESFQTYYVILPGIALGMRVFARVYLFQAKEAWNESSSSFVLLLQTRGYPWRHIVFTEIFRKVFPLTLIVIMLDFSSLISGAMIVEEIFFFPGIGKSLFYSIKAMDTVLLATLLLYIGVVFYIVNRIGFHLQKVLIGERHEQIV</sequence>
<dbReference type="EMBL" id="RQGD01000022">
    <property type="protein sequence ID" value="TGL60044.1"/>
    <property type="molecule type" value="Genomic_DNA"/>
</dbReference>
<dbReference type="PANTHER" id="PTHR43163:SF6">
    <property type="entry name" value="DIPEPTIDE TRANSPORT SYSTEM PERMEASE PROTEIN DPPB-RELATED"/>
    <property type="match status" value="1"/>
</dbReference>
<dbReference type="OrthoDB" id="322759at2"/>
<dbReference type="PANTHER" id="PTHR43163">
    <property type="entry name" value="DIPEPTIDE TRANSPORT SYSTEM PERMEASE PROTEIN DPPB-RELATED"/>
    <property type="match status" value="1"/>
</dbReference>
<gene>
    <name evidence="9" type="ORF">EHQ58_05970</name>
</gene>
<evidence type="ECO:0000256" key="5">
    <source>
        <dbReference type="ARBA" id="ARBA00022989"/>
    </source>
</evidence>
<accession>A0A4R9K4F9</accession>
<comment type="similarity">
    <text evidence="7">Belongs to the binding-protein-dependent transport system permease family.</text>
</comment>
<evidence type="ECO:0000313" key="9">
    <source>
        <dbReference type="EMBL" id="TGL60044.1"/>
    </source>
</evidence>
<keyword evidence="2 7" id="KW-0813">Transport</keyword>
<dbReference type="InterPro" id="IPR000515">
    <property type="entry name" value="MetI-like"/>
</dbReference>
<dbReference type="InterPro" id="IPR035906">
    <property type="entry name" value="MetI-like_sf"/>
</dbReference>
<evidence type="ECO:0000259" key="8">
    <source>
        <dbReference type="PROSITE" id="PS50928"/>
    </source>
</evidence>
<keyword evidence="10" id="KW-1185">Reference proteome</keyword>
<comment type="subcellular location">
    <subcellularLocation>
        <location evidence="1 7">Cell membrane</location>
        <topology evidence="1 7">Multi-pass membrane protein</topology>
    </subcellularLocation>
</comment>